<feature type="region of interest" description="Disordered" evidence="1">
    <location>
        <begin position="1"/>
        <end position="32"/>
    </location>
</feature>
<dbReference type="OrthoDB" id="109540at2759"/>
<name>A0A976IL34_BRELC</name>
<evidence type="ECO:0008006" key="4">
    <source>
        <dbReference type="Google" id="ProtNLM"/>
    </source>
</evidence>
<dbReference type="Proteomes" id="UP000294530">
    <property type="component" value="Unassembled WGS sequence"/>
</dbReference>
<evidence type="ECO:0000313" key="3">
    <source>
        <dbReference type="Proteomes" id="UP000294530"/>
    </source>
</evidence>
<accession>A0A976IL34</accession>
<evidence type="ECO:0000256" key="1">
    <source>
        <dbReference type="SAM" id="MobiDB-lite"/>
    </source>
</evidence>
<protein>
    <recommendedName>
        <fullName evidence="4">FYVE-type domain-containing protein</fullName>
    </recommendedName>
</protein>
<dbReference type="KEGG" id="blac:94347597"/>
<dbReference type="PANTHER" id="PTHR43102">
    <property type="entry name" value="SLR1143 PROTEIN"/>
    <property type="match status" value="1"/>
</dbReference>
<dbReference type="CDD" id="cd00065">
    <property type="entry name" value="FYVE_like_SF"/>
    <property type="match status" value="1"/>
</dbReference>
<gene>
    <name evidence="2" type="ORF">CCR75_003833</name>
</gene>
<dbReference type="GeneID" id="94347597"/>
<proteinExistence type="predicted"/>
<dbReference type="AlphaFoldDB" id="A0A976IL34"/>
<dbReference type="PANTHER" id="PTHR43102:SF2">
    <property type="entry name" value="GAF DOMAIN-CONTAINING PROTEIN"/>
    <property type="match status" value="1"/>
</dbReference>
<organism evidence="2 3">
    <name type="scientific">Bremia lactucae</name>
    <name type="common">Lettuce downy mildew</name>
    <dbReference type="NCBI Taxonomy" id="4779"/>
    <lineage>
        <taxon>Eukaryota</taxon>
        <taxon>Sar</taxon>
        <taxon>Stramenopiles</taxon>
        <taxon>Oomycota</taxon>
        <taxon>Peronosporomycetes</taxon>
        <taxon>Peronosporales</taxon>
        <taxon>Peronosporaceae</taxon>
        <taxon>Bremia</taxon>
    </lineage>
</organism>
<sequence length="444" mass="50243">MPKQPHWSFLSCRRNSSSNGERHDEVGNDPWRSNYLSRSKRTVLSDKWSPASPSYLHLDAQEHLPLTRKVRVSDAELIYRACNASKEIHGKRLLPTPSTAWDHKTFSGFTMLSRRMGGEDLEVLTTGEVACELNDVEALLYSHTETEYNAGAGTFWGDQFIYGSLVHEVQFPDESPNFDPNWAEKGASRQIVRLTAEDQMAVRTASFAHSRTFARNEEWCFLDHFRPHLVFPSPLSNSLVDASEESSGFSIVMTSLPESELLAGKMKKECVVQLHGIVAAYVVQRLPPTVGCRDPRVRVSFHATFTASNNLPEGYADSSIVSSRLLSLAKSLHRLPTLVQQRKRSYSQSTIQCSYSSRSGQEQWETQVASSSRCVACTKRLRMKHLIAPTRRSKRCQICMYRACASCWSNESVETFGGHTTRMVVCRRCHENFGTREYAHIYVT</sequence>
<dbReference type="RefSeq" id="XP_067823245.1">
    <property type="nucleotide sequence ID" value="XM_067961926.1"/>
</dbReference>
<keyword evidence="3" id="KW-1185">Reference proteome</keyword>
<comment type="caution">
    <text evidence="2">The sequence shown here is derived from an EMBL/GenBank/DDBJ whole genome shotgun (WGS) entry which is preliminary data.</text>
</comment>
<dbReference type="EMBL" id="SHOA02000005">
    <property type="protein sequence ID" value="TDH73747.1"/>
    <property type="molecule type" value="Genomic_DNA"/>
</dbReference>
<evidence type="ECO:0000313" key="2">
    <source>
        <dbReference type="EMBL" id="TDH73747.1"/>
    </source>
</evidence>
<reference evidence="2 3" key="1">
    <citation type="journal article" date="2021" name="Genome Biol.">
        <title>AFLAP: assembly-free linkage analysis pipeline using k-mers from genome sequencing data.</title>
        <authorList>
            <person name="Fletcher K."/>
            <person name="Zhang L."/>
            <person name="Gil J."/>
            <person name="Han R."/>
            <person name="Cavanaugh K."/>
            <person name="Michelmore R."/>
        </authorList>
    </citation>
    <scope>NUCLEOTIDE SEQUENCE [LARGE SCALE GENOMIC DNA]</scope>
    <source>
        <strain evidence="2 3">SF5</strain>
    </source>
</reference>